<feature type="transmembrane region" description="Helical" evidence="5">
    <location>
        <begin position="365"/>
        <end position="388"/>
    </location>
</feature>
<feature type="transmembrane region" description="Helical" evidence="5">
    <location>
        <begin position="121"/>
        <end position="142"/>
    </location>
</feature>
<evidence type="ECO:0000256" key="3">
    <source>
        <dbReference type="ARBA" id="ARBA00022989"/>
    </source>
</evidence>
<evidence type="ECO:0000256" key="2">
    <source>
        <dbReference type="ARBA" id="ARBA00022692"/>
    </source>
</evidence>
<dbReference type="PANTHER" id="PTHR31652">
    <property type="entry name" value="LIMR FAMILY PROTEIN DDB_G0283707-RELATED"/>
    <property type="match status" value="1"/>
</dbReference>
<comment type="subcellular location">
    <subcellularLocation>
        <location evidence="1">Membrane</location>
        <topology evidence="1">Multi-pass membrane protein</topology>
    </subcellularLocation>
</comment>
<keyword evidence="4 5" id="KW-0472">Membrane</keyword>
<sequence length="509" mass="59228">MIDAFLIIVVLVLMVILCVINIYILAHYSHPLESKFGESLFAKIIIVVALLLPEVEILMLPLDVSNQQEGGNLDMKGFWYTMTMTSMIFVFLILPIAYFYYETEGEELKSRIWYAAKMQFFFLLISSIIVFVSYAALAYANIPLDDITCTLPADPTTTSCDGSTVLQDFDSTQFSTDEGCSRTDQSFKVKVSFAVYFVGLMAFIGSWVLIIFLGVGLSAVPIDLIIEFRTRPKRISENKFNNRRNQLLKHVKGLRQEGKRLEGIKEVADRGKGWKGFKERRVFKRDLTKFEAKCLIAEKEFMILEKISNLKKTEPWLYYLKLFAGCVLVILSFVWFLHIFLWVLIKPNGNQVHPFLNSFLEGLRSGHVEFLSTAVFAAIALYLLWCTLKGNIKFGLRFFCFTLYPLKPNETFLSSLMFNAWMINVWAFALLQYLTLNFSMFARMTDAYLIFILQIENTWFFKWFYKNEIFTWILIIWIVLAFFYLIFKPTERLSLEDQVRNKDLEANRN</sequence>
<evidence type="ECO:0000313" key="6">
    <source>
        <dbReference type="EMBL" id="CAI2366523.1"/>
    </source>
</evidence>
<organism evidence="6 7">
    <name type="scientific">Euplotes crassus</name>
    <dbReference type="NCBI Taxonomy" id="5936"/>
    <lineage>
        <taxon>Eukaryota</taxon>
        <taxon>Sar</taxon>
        <taxon>Alveolata</taxon>
        <taxon>Ciliophora</taxon>
        <taxon>Intramacronucleata</taxon>
        <taxon>Spirotrichea</taxon>
        <taxon>Hypotrichia</taxon>
        <taxon>Euplotida</taxon>
        <taxon>Euplotidae</taxon>
        <taxon>Moneuplotes</taxon>
    </lineage>
</organism>
<dbReference type="GO" id="GO:0016020">
    <property type="term" value="C:membrane"/>
    <property type="evidence" value="ECO:0007669"/>
    <property type="project" value="UniProtKB-SubCell"/>
</dbReference>
<evidence type="ECO:0000313" key="7">
    <source>
        <dbReference type="Proteomes" id="UP001295684"/>
    </source>
</evidence>
<feature type="transmembrane region" description="Helical" evidence="5">
    <location>
        <begin position="79"/>
        <end position="101"/>
    </location>
</feature>
<dbReference type="EMBL" id="CAMPGE010007608">
    <property type="protein sequence ID" value="CAI2366523.1"/>
    <property type="molecule type" value="Genomic_DNA"/>
</dbReference>
<feature type="transmembrane region" description="Helical" evidence="5">
    <location>
        <begin position="6"/>
        <end position="28"/>
    </location>
</feature>
<feature type="transmembrane region" description="Helical" evidence="5">
    <location>
        <begin position="469"/>
        <end position="487"/>
    </location>
</feature>
<dbReference type="Pfam" id="PF04791">
    <property type="entry name" value="LMBR1"/>
    <property type="match status" value="1"/>
</dbReference>
<keyword evidence="2 5" id="KW-0812">Transmembrane</keyword>
<dbReference type="AlphaFoldDB" id="A0AAD1XC82"/>
<comment type="caution">
    <text evidence="6">The sequence shown here is derived from an EMBL/GenBank/DDBJ whole genome shotgun (WGS) entry which is preliminary data.</text>
</comment>
<feature type="transmembrane region" description="Helical" evidence="5">
    <location>
        <begin position="416"/>
        <end position="434"/>
    </location>
</feature>
<reference evidence="6" key="1">
    <citation type="submission" date="2023-07" db="EMBL/GenBank/DDBJ databases">
        <authorList>
            <consortium name="AG Swart"/>
            <person name="Singh M."/>
            <person name="Singh A."/>
            <person name="Seah K."/>
            <person name="Emmerich C."/>
        </authorList>
    </citation>
    <scope>NUCLEOTIDE SEQUENCE</scope>
    <source>
        <strain evidence="6">DP1</strain>
    </source>
</reference>
<evidence type="ECO:0000256" key="4">
    <source>
        <dbReference type="ARBA" id="ARBA00023136"/>
    </source>
</evidence>
<name>A0AAD1XC82_EUPCR</name>
<gene>
    <name evidence="6" type="ORF">ECRASSUSDP1_LOCUS7796</name>
</gene>
<proteinExistence type="predicted"/>
<evidence type="ECO:0000256" key="1">
    <source>
        <dbReference type="ARBA" id="ARBA00004141"/>
    </source>
</evidence>
<evidence type="ECO:0000256" key="5">
    <source>
        <dbReference type="SAM" id="Phobius"/>
    </source>
</evidence>
<dbReference type="InterPro" id="IPR006876">
    <property type="entry name" value="LMBR1-like_membr_prot"/>
</dbReference>
<dbReference type="PANTHER" id="PTHR31652:SF0">
    <property type="entry name" value="LIMR FAMILY PROTEIN DDB_G0283707-RELATED"/>
    <property type="match status" value="1"/>
</dbReference>
<protein>
    <recommendedName>
        <fullName evidence="8">LMBR1-like membrane protein</fullName>
    </recommendedName>
</protein>
<keyword evidence="3 5" id="KW-1133">Transmembrane helix</keyword>
<keyword evidence="7" id="KW-1185">Reference proteome</keyword>
<dbReference type="Proteomes" id="UP001295684">
    <property type="component" value="Unassembled WGS sequence"/>
</dbReference>
<evidence type="ECO:0008006" key="8">
    <source>
        <dbReference type="Google" id="ProtNLM"/>
    </source>
</evidence>
<feature type="transmembrane region" description="Helical" evidence="5">
    <location>
        <begin position="40"/>
        <end position="59"/>
    </location>
</feature>
<feature type="transmembrane region" description="Helical" evidence="5">
    <location>
        <begin position="316"/>
        <end position="345"/>
    </location>
</feature>
<accession>A0AAD1XC82</accession>
<feature type="transmembrane region" description="Helical" evidence="5">
    <location>
        <begin position="193"/>
        <end position="226"/>
    </location>
</feature>